<gene>
    <name evidence="2" type="ORF">ACFFMS_14260</name>
</gene>
<evidence type="ECO:0000313" key="3">
    <source>
        <dbReference type="Proteomes" id="UP001589609"/>
    </source>
</evidence>
<keyword evidence="1" id="KW-0472">Membrane</keyword>
<feature type="transmembrane region" description="Helical" evidence="1">
    <location>
        <begin position="6"/>
        <end position="25"/>
    </location>
</feature>
<organism evidence="2 3">
    <name type="scientific">Ectobacillus funiculus</name>
    <dbReference type="NCBI Taxonomy" id="137993"/>
    <lineage>
        <taxon>Bacteria</taxon>
        <taxon>Bacillati</taxon>
        <taxon>Bacillota</taxon>
        <taxon>Bacilli</taxon>
        <taxon>Bacillales</taxon>
        <taxon>Bacillaceae</taxon>
        <taxon>Ectobacillus</taxon>
    </lineage>
</organism>
<keyword evidence="1" id="KW-1133">Transmembrane helix</keyword>
<keyword evidence="1" id="KW-0812">Transmembrane</keyword>
<keyword evidence="3" id="KW-1185">Reference proteome</keyword>
<dbReference type="EMBL" id="JBHMAF010000075">
    <property type="protein sequence ID" value="MFB9759585.1"/>
    <property type="molecule type" value="Genomic_DNA"/>
</dbReference>
<dbReference type="RefSeq" id="WP_379949904.1">
    <property type="nucleotide sequence ID" value="NZ_JBHMAF010000075.1"/>
</dbReference>
<reference evidence="2 3" key="1">
    <citation type="submission" date="2024-09" db="EMBL/GenBank/DDBJ databases">
        <authorList>
            <person name="Sun Q."/>
            <person name="Mori K."/>
        </authorList>
    </citation>
    <scope>NUCLEOTIDE SEQUENCE [LARGE SCALE GENOMIC DNA]</scope>
    <source>
        <strain evidence="2 3">JCM 11201</strain>
    </source>
</reference>
<dbReference type="Proteomes" id="UP001589609">
    <property type="component" value="Unassembled WGS sequence"/>
</dbReference>
<feature type="non-terminal residue" evidence="2">
    <location>
        <position position="1"/>
    </location>
</feature>
<accession>A0ABV5WG42</accession>
<proteinExistence type="predicted"/>
<name>A0ABV5WG42_9BACI</name>
<sequence>PNSYRYFFFLVVLVQFFSARFGFFAKPTDQKQNSDYRLARAIIRAEPPDHPFIVLLSLIMPTR</sequence>
<evidence type="ECO:0000256" key="1">
    <source>
        <dbReference type="SAM" id="Phobius"/>
    </source>
</evidence>
<protein>
    <submittedName>
        <fullName evidence="2">Uncharacterized protein</fullName>
    </submittedName>
</protein>
<evidence type="ECO:0000313" key="2">
    <source>
        <dbReference type="EMBL" id="MFB9759585.1"/>
    </source>
</evidence>
<comment type="caution">
    <text evidence="2">The sequence shown here is derived from an EMBL/GenBank/DDBJ whole genome shotgun (WGS) entry which is preliminary data.</text>
</comment>